<dbReference type="AlphaFoldDB" id="A0A017HRR4"/>
<proteinExistence type="predicted"/>
<comment type="caution">
    <text evidence="1">The sequence shown here is derived from an EMBL/GenBank/DDBJ whole genome shotgun (WGS) entry which is preliminary data.</text>
</comment>
<evidence type="ECO:0000313" key="2">
    <source>
        <dbReference type="Proteomes" id="UP000019666"/>
    </source>
</evidence>
<reference evidence="1 2" key="1">
    <citation type="submission" date="2013-02" db="EMBL/GenBank/DDBJ databases">
        <authorList>
            <person name="Fiebig A."/>
            <person name="Goeker M."/>
            <person name="Klenk H.-P.P."/>
        </authorList>
    </citation>
    <scope>NUCLEOTIDE SEQUENCE [LARGE SCALE GENOMIC DNA]</scope>
    <source>
        <strain evidence="1 2">DSM 19309</strain>
    </source>
</reference>
<name>A0A017HRR4_9RHOB</name>
<dbReference type="EMBL" id="AOSK01000033">
    <property type="protein sequence ID" value="EYD77187.1"/>
    <property type="molecule type" value="Genomic_DNA"/>
</dbReference>
<gene>
    <name evidence="1" type="ORF">Rumeso_01227</name>
</gene>
<keyword evidence="2" id="KW-1185">Reference proteome</keyword>
<sequence length="47" mass="5303">MYAKDRASAYSDISRCGFKEARNDVQNRRLAAAGRAKEDQELPLVQC</sequence>
<organism evidence="1 2">
    <name type="scientific">Rubellimicrobium mesophilum DSM 19309</name>
    <dbReference type="NCBI Taxonomy" id="442562"/>
    <lineage>
        <taxon>Bacteria</taxon>
        <taxon>Pseudomonadati</taxon>
        <taxon>Pseudomonadota</taxon>
        <taxon>Alphaproteobacteria</taxon>
        <taxon>Rhodobacterales</taxon>
        <taxon>Roseobacteraceae</taxon>
        <taxon>Rubellimicrobium</taxon>
    </lineage>
</organism>
<dbReference type="Proteomes" id="UP000019666">
    <property type="component" value="Unassembled WGS sequence"/>
</dbReference>
<dbReference type="HOGENOM" id="CLU_3172791_0_0_5"/>
<accession>A0A017HRR4</accession>
<protein>
    <submittedName>
        <fullName evidence="1">Uncharacterized protein</fullName>
    </submittedName>
</protein>
<evidence type="ECO:0000313" key="1">
    <source>
        <dbReference type="EMBL" id="EYD77187.1"/>
    </source>
</evidence>